<dbReference type="AlphaFoldDB" id="A0A4R6SKH1"/>
<evidence type="ECO:0000256" key="3">
    <source>
        <dbReference type="ARBA" id="ARBA00023163"/>
    </source>
</evidence>
<dbReference type="Gene3D" id="3.40.50.2300">
    <property type="match status" value="2"/>
</dbReference>
<dbReference type="InterPro" id="IPR010982">
    <property type="entry name" value="Lambda_DNA-bd_dom_sf"/>
</dbReference>
<dbReference type="PANTHER" id="PTHR30146:SF109">
    <property type="entry name" value="HTH-TYPE TRANSCRIPTIONAL REGULATOR GALS"/>
    <property type="match status" value="1"/>
</dbReference>
<dbReference type="Pfam" id="PF00356">
    <property type="entry name" value="LacI"/>
    <property type="match status" value="1"/>
</dbReference>
<proteinExistence type="predicted"/>
<name>A0A4R6SKH1_LABRH</name>
<evidence type="ECO:0000313" key="6">
    <source>
        <dbReference type="Proteomes" id="UP000295444"/>
    </source>
</evidence>
<dbReference type="PROSITE" id="PS00356">
    <property type="entry name" value="HTH_LACI_1"/>
    <property type="match status" value="1"/>
</dbReference>
<dbReference type="PROSITE" id="PS50932">
    <property type="entry name" value="HTH_LACI_2"/>
    <property type="match status" value="1"/>
</dbReference>
<dbReference type="GO" id="GO:0000976">
    <property type="term" value="F:transcription cis-regulatory region binding"/>
    <property type="evidence" value="ECO:0007669"/>
    <property type="project" value="TreeGrafter"/>
</dbReference>
<comment type="caution">
    <text evidence="5">The sequence shown here is derived from an EMBL/GenBank/DDBJ whole genome shotgun (WGS) entry which is preliminary data.</text>
</comment>
<reference evidence="5 6" key="1">
    <citation type="submission" date="2019-03" db="EMBL/GenBank/DDBJ databases">
        <title>Genomic Encyclopedia of Type Strains, Phase IV (KMG-IV): sequencing the most valuable type-strain genomes for metagenomic binning, comparative biology and taxonomic classification.</title>
        <authorList>
            <person name="Goeker M."/>
        </authorList>
    </citation>
    <scope>NUCLEOTIDE SEQUENCE [LARGE SCALE GENOMIC DNA]</scope>
    <source>
        <strain evidence="5 6">DSM 45361</strain>
    </source>
</reference>
<feature type="domain" description="HTH lacI-type" evidence="4">
    <location>
        <begin position="14"/>
        <end position="68"/>
    </location>
</feature>
<gene>
    <name evidence="5" type="ORF">EV186_1021327</name>
</gene>
<dbReference type="Pfam" id="PF13377">
    <property type="entry name" value="Peripla_BP_3"/>
    <property type="match status" value="1"/>
</dbReference>
<keyword evidence="3" id="KW-0804">Transcription</keyword>
<dbReference type="InterPro" id="IPR000843">
    <property type="entry name" value="HTH_LacI"/>
</dbReference>
<keyword evidence="1" id="KW-0805">Transcription regulation</keyword>
<protein>
    <submittedName>
        <fullName evidence="5">LacI family transcriptional regulator</fullName>
    </submittedName>
</protein>
<dbReference type="EMBL" id="SNXZ01000002">
    <property type="protein sequence ID" value="TDQ01459.1"/>
    <property type="molecule type" value="Genomic_DNA"/>
</dbReference>
<dbReference type="SUPFAM" id="SSF47413">
    <property type="entry name" value="lambda repressor-like DNA-binding domains"/>
    <property type="match status" value="1"/>
</dbReference>
<dbReference type="GO" id="GO:0003700">
    <property type="term" value="F:DNA-binding transcription factor activity"/>
    <property type="evidence" value="ECO:0007669"/>
    <property type="project" value="TreeGrafter"/>
</dbReference>
<dbReference type="CDD" id="cd06267">
    <property type="entry name" value="PBP1_LacI_sugar_binding-like"/>
    <property type="match status" value="1"/>
</dbReference>
<dbReference type="Proteomes" id="UP000295444">
    <property type="component" value="Unassembled WGS sequence"/>
</dbReference>
<dbReference type="SUPFAM" id="SSF53822">
    <property type="entry name" value="Periplasmic binding protein-like I"/>
    <property type="match status" value="1"/>
</dbReference>
<dbReference type="InterPro" id="IPR028082">
    <property type="entry name" value="Peripla_BP_I"/>
</dbReference>
<evidence type="ECO:0000259" key="4">
    <source>
        <dbReference type="PROSITE" id="PS50932"/>
    </source>
</evidence>
<dbReference type="SMART" id="SM00354">
    <property type="entry name" value="HTH_LACI"/>
    <property type="match status" value="1"/>
</dbReference>
<dbReference type="PANTHER" id="PTHR30146">
    <property type="entry name" value="LACI-RELATED TRANSCRIPTIONAL REPRESSOR"/>
    <property type="match status" value="1"/>
</dbReference>
<evidence type="ECO:0000256" key="1">
    <source>
        <dbReference type="ARBA" id="ARBA00023015"/>
    </source>
</evidence>
<organism evidence="5 6">
    <name type="scientific">Labedaea rhizosphaerae</name>
    <dbReference type="NCBI Taxonomy" id="598644"/>
    <lineage>
        <taxon>Bacteria</taxon>
        <taxon>Bacillati</taxon>
        <taxon>Actinomycetota</taxon>
        <taxon>Actinomycetes</taxon>
        <taxon>Pseudonocardiales</taxon>
        <taxon>Pseudonocardiaceae</taxon>
        <taxon>Labedaea</taxon>
    </lineage>
</organism>
<evidence type="ECO:0000313" key="5">
    <source>
        <dbReference type="EMBL" id="TDQ01459.1"/>
    </source>
</evidence>
<accession>A0A4R6SKH1</accession>
<dbReference type="InterPro" id="IPR046335">
    <property type="entry name" value="LacI/GalR-like_sensor"/>
</dbReference>
<dbReference type="CDD" id="cd01392">
    <property type="entry name" value="HTH_LacI"/>
    <property type="match status" value="1"/>
</dbReference>
<sequence length="346" mass="36457">MDDQTVDLQDGARPTLEDVAAHAGVSRSTASRALNGDTYVSARAREKVLASAAALGYSPNQAARSLVTRRTGAVAVVLSEAEATVLDDPYFAIVVRAAFRALADAGSQMLLMFVDSADDVPRTVRFLDGGHVDGALVFASHQKDPLPAAVQQLRLPVVFGGPAGNLTSGVHAVDFDNRAGAAAAVEHLIASGRKQIAMVSGPPDHRAAADRLTGWRSALTAHKIRGTRLFEQGDFTIEGGRSAMAKLLARKPDLDAVFAASDLMAAGAIRELEAAGRRIPDDVAVIGFDDNPVLAPVMKPPLSSVHQDPRLQVRRMVETLTALLAGEEVTPARHMLGVSLTLRESG</sequence>
<keyword evidence="6" id="KW-1185">Reference proteome</keyword>
<dbReference type="Gene3D" id="1.10.260.40">
    <property type="entry name" value="lambda repressor-like DNA-binding domains"/>
    <property type="match status" value="1"/>
</dbReference>
<keyword evidence="2" id="KW-0238">DNA-binding</keyword>
<evidence type="ECO:0000256" key="2">
    <source>
        <dbReference type="ARBA" id="ARBA00023125"/>
    </source>
</evidence>